<dbReference type="Proteomes" id="UP001353858">
    <property type="component" value="Unassembled WGS sequence"/>
</dbReference>
<organism evidence="1 2">
    <name type="scientific">Aquatica leii</name>
    <dbReference type="NCBI Taxonomy" id="1421715"/>
    <lineage>
        <taxon>Eukaryota</taxon>
        <taxon>Metazoa</taxon>
        <taxon>Ecdysozoa</taxon>
        <taxon>Arthropoda</taxon>
        <taxon>Hexapoda</taxon>
        <taxon>Insecta</taxon>
        <taxon>Pterygota</taxon>
        <taxon>Neoptera</taxon>
        <taxon>Endopterygota</taxon>
        <taxon>Coleoptera</taxon>
        <taxon>Polyphaga</taxon>
        <taxon>Elateriformia</taxon>
        <taxon>Elateroidea</taxon>
        <taxon>Lampyridae</taxon>
        <taxon>Luciolinae</taxon>
        <taxon>Aquatica</taxon>
    </lineage>
</organism>
<dbReference type="EMBL" id="JARPUR010000002">
    <property type="protein sequence ID" value="KAK4882497.1"/>
    <property type="molecule type" value="Genomic_DNA"/>
</dbReference>
<keyword evidence="2" id="KW-1185">Reference proteome</keyword>
<proteinExistence type="predicted"/>
<gene>
    <name evidence="1" type="ORF">RN001_005816</name>
</gene>
<name>A0AAN7SI72_9COLE</name>
<dbReference type="AlphaFoldDB" id="A0AAN7SI72"/>
<protein>
    <submittedName>
        <fullName evidence="1">Uncharacterized protein</fullName>
    </submittedName>
</protein>
<comment type="caution">
    <text evidence="1">The sequence shown here is derived from an EMBL/GenBank/DDBJ whole genome shotgun (WGS) entry which is preliminary data.</text>
</comment>
<sequence length="168" mass="18427">MYIRSSQARPARFDINGKTVFGHENPFDNDKLGDVSAIKSGNGGDVVDDTYIDENIEIIFQDLNNSQVTESCVNNKTSEASCSISRSNLKKLLESSPDTTCKKYKSDHIQTSLTSNLENAKHLTGKKESFKTGGGVYVPTTTSGDEQILALFADQVKPLHNEYDDASI</sequence>
<accession>A0AAN7SI72</accession>
<evidence type="ECO:0000313" key="1">
    <source>
        <dbReference type="EMBL" id="KAK4882497.1"/>
    </source>
</evidence>
<evidence type="ECO:0000313" key="2">
    <source>
        <dbReference type="Proteomes" id="UP001353858"/>
    </source>
</evidence>
<reference evidence="2" key="1">
    <citation type="submission" date="2023-01" db="EMBL/GenBank/DDBJ databases">
        <title>Key to firefly adult light organ development and bioluminescence: homeobox transcription factors regulate luciferase expression and transportation to peroxisome.</title>
        <authorList>
            <person name="Fu X."/>
        </authorList>
    </citation>
    <scope>NUCLEOTIDE SEQUENCE [LARGE SCALE GENOMIC DNA]</scope>
</reference>